<dbReference type="Proteomes" id="UP001355056">
    <property type="component" value="Unassembled WGS sequence"/>
</dbReference>
<organism evidence="1 2">
    <name type="scientific">Novilysobacter erysipheiresistens</name>
    <dbReference type="NCBI Taxonomy" id="1749332"/>
    <lineage>
        <taxon>Bacteria</taxon>
        <taxon>Pseudomonadati</taxon>
        <taxon>Pseudomonadota</taxon>
        <taxon>Gammaproteobacteria</taxon>
        <taxon>Lysobacterales</taxon>
        <taxon>Lysobacteraceae</taxon>
        <taxon>Novilysobacter</taxon>
    </lineage>
</organism>
<protein>
    <submittedName>
        <fullName evidence="1">Uncharacterized protein</fullName>
    </submittedName>
</protein>
<accession>A0ABU7Z034</accession>
<keyword evidence="2" id="KW-1185">Reference proteome</keyword>
<dbReference type="EMBL" id="JAXGFP010000005">
    <property type="protein sequence ID" value="MEG3184423.1"/>
    <property type="molecule type" value="Genomic_DNA"/>
</dbReference>
<evidence type="ECO:0000313" key="1">
    <source>
        <dbReference type="EMBL" id="MEG3184423.1"/>
    </source>
</evidence>
<reference evidence="1 2" key="1">
    <citation type="journal article" date="2016" name="Int. J. Syst. Evol. Microbiol.">
        <title>Lysobacter erysipheiresistens sp. nov., an antagonist of powdery mildew, isolated from tobacco-cultivated soil.</title>
        <authorList>
            <person name="Xie B."/>
            <person name="Li T."/>
            <person name="Lin X."/>
            <person name="Wang C.J."/>
            <person name="Chen Y.J."/>
            <person name="Liu W.J."/>
            <person name="Zhao Z.W."/>
        </authorList>
    </citation>
    <scope>NUCLEOTIDE SEQUENCE [LARGE SCALE GENOMIC DNA]</scope>
    <source>
        <strain evidence="1 2">RS-LYSO-3</strain>
    </source>
</reference>
<evidence type="ECO:0000313" key="2">
    <source>
        <dbReference type="Proteomes" id="UP001355056"/>
    </source>
</evidence>
<name>A0ABU7Z034_9GAMM</name>
<comment type="caution">
    <text evidence="1">The sequence shown here is derived from an EMBL/GenBank/DDBJ whole genome shotgun (WGS) entry which is preliminary data.</text>
</comment>
<proteinExistence type="predicted"/>
<gene>
    <name evidence="1" type="ORF">SNE34_10425</name>
</gene>
<sequence length="425" mass="47169">MNGSPAAQRERDRPFDCSKIPLGEAAACLVGEFLHIAGEMESRQRARRAEDLRRHEAMASALVLDLAHRTLSQPDGWVTVSLQNDDYSPARRQAPFLTQRFVDLLNLLASDPEILEMRRGIARRGGGGERTTVRAGARLLRVFAVADIALTDIGRDRSILKNSLVLMGPKLRGSAEVLPIPDTAETRLLRVEVQAINEFLAQADLDWLGDVVDDKIDLSDRFVFRVFNNGSFKDGGRLFGGFWHCKDKLEGVCFGQHRAVALDYGQMGVRAAYVQAGLVPPEGDLYSVPGLQPYRKGVKTVLSALLAADKIPTAFPKGVRKDGLFPSSWKFARVLEPIAEFHSPIRHLFGTKLCFRLMYEESCLLIKVLLRLKDLGVVALPLHDGILVSNEHLSIGESTMRIKYHEHFGVDGVVDVSYPITSYNL</sequence>
<dbReference type="RefSeq" id="WP_332616951.1">
    <property type="nucleotide sequence ID" value="NZ_JAXGFP010000005.1"/>
</dbReference>